<comment type="similarity">
    <text evidence="2">Belongs to the SMP-30/CGR1 family.</text>
</comment>
<dbReference type="GO" id="GO:0004341">
    <property type="term" value="F:gluconolactonase activity"/>
    <property type="evidence" value="ECO:0007669"/>
    <property type="project" value="TreeGrafter"/>
</dbReference>
<feature type="compositionally biased region" description="Polar residues" evidence="11">
    <location>
        <begin position="1292"/>
        <end position="1303"/>
    </location>
</feature>
<dbReference type="Pfam" id="PF08450">
    <property type="entry name" value="SGL"/>
    <property type="match status" value="1"/>
</dbReference>
<evidence type="ECO:0000256" key="4">
    <source>
        <dbReference type="ARBA" id="ARBA00019664"/>
    </source>
</evidence>
<evidence type="ECO:0000256" key="2">
    <source>
        <dbReference type="ARBA" id="ARBA00008853"/>
    </source>
</evidence>
<feature type="region of interest" description="Disordered" evidence="11">
    <location>
        <begin position="1292"/>
        <end position="1347"/>
    </location>
</feature>
<feature type="compositionally biased region" description="Acidic residues" evidence="11">
    <location>
        <begin position="1411"/>
        <end position="1420"/>
    </location>
</feature>
<gene>
    <name evidence="13" type="ORF">TMSB3V08_LOCUS2610</name>
</gene>
<feature type="region of interest" description="Disordered" evidence="11">
    <location>
        <begin position="743"/>
        <end position="763"/>
    </location>
</feature>
<dbReference type="PANTHER" id="PTHR10907:SF47">
    <property type="entry name" value="REGUCALCIN"/>
    <property type="match status" value="1"/>
</dbReference>
<evidence type="ECO:0000256" key="6">
    <source>
        <dbReference type="ARBA" id="ARBA00023159"/>
    </source>
</evidence>
<dbReference type="SUPFAM" id="SSF63829">
    <property type="entry name" value="Calcium-dependent phosphotriesterase"/>
    <property type="match status" value="1"/>
</dbReference>
<dbReference type="GO" id="GO:0019853">
    <property type="term" value="P:L-ascorbic acid biosynthetic process"/>
    <property type="evidence" value="ECO:0007669"/>
    <property type="project" value="TreeGrafter"/>
</dbReference>
<dbReference type="EMBL" id="OB793009">
    <property type="protein sequence ID" value="CAD7425706.1"/>
    <property type="molecule type" value="Genomic_DNA"/>
</dbReference>
<evidence type="ECO:0000256" key="1">
    <source>
        <dbReference type="ARBA" id="ARBA00004123"/>
    </source>
</evidence>
<proteinExistence type="inferred from homology"/>
<keyword evidence="5" id="KW-0805">Transcription regulation</keyword>
<protein>
    <recommendedName>
        <fullName evidence="4">Mediator of RNA polymerase II transcription subunit 30</fullName>
    </recommendedName>
    <alternativeName>
        <fullName evidence="10">Mediator complex subunit 30</fullName>
    </alternativeName>
</protein>
<keyword evidence="8" id="KW-0539">Nucleus</keyword>
<comment type="function">
    <text evidence="9">Component of the Mediator complex, a coactivator involved in the regulated transcription of nearly all RNA polymerase II-dependent genes. Mediator functions as a bridge to convey information from gene-specific regulatory proteins to the basal RNA polymerase II transcription machinery. Mediator is recruited to promoters by direct interactions with regulatory proteins and serves as a scaffold for the assembly of a functional preinitiation complex with RNA polymerase II and the general transcription factors.</text>
</comment>
<dbReference type="InterPro" id="IPR013658">
    <property type="entry name" value="SGL"/>
</dbReference>
<evidence type="ECO:0000256" key="5">
    <source>
        <dbReference type="ARBA" id="ARBA00023015"/>
    </source>
</evidence>
<sequence>MCKPQLVCNKQRALTSSHAKLQLNCPSGLVDSHNKNKLVLSRSGVSECIVRLWYLQVSEPWTDKGRGCFVRLSSIDSEQSSSSRSLRPRAIRLTNTAITSTLEGHQARHRRFVIREGEVDEAVLVVPEVQCGDSHVNLVFRDGARYAVTWREFIDQPELCAFVSYRSSTAIYDCVRIPSSWNLWSKSCGADAKGSAMAPAGIGLGNPAIDYIQILNLALNDNLTNNVAYFGAFCPSSLDPYSPPSPIGAPLPSLVAPDLICTASNPLTSYNFHPEQEIKAGVYETGRRGESRLEGMVIEGARGGDYGMEFRGRGAGQNHMDIRYYNRDIQQGLDRSLFIRDHCSKDALRDFNLEVQFDIVLWIGDAFKCNENCQGMEYTHIESLIPLKEEWDMKSDEKKTSESYRLVCEENKEVMEQSSEKCLLWDPMPPRNLHLCNLLLIHFLDDLVLLHERQEDPIGDPISFIIPVQNQGDSFLVAHGLQLCILYWDGSDSANVSMDVITTAYQKEKDFHFIGGKVDRHGQLYVASLGVSLQSQEANQQNILNHNINDMDGKVYGLTVDTNGKLWIALYDGGQVLQFDPVNKEIMKKFDVPSLKVTDLVFGGADLNELYITTAGDCVAKGNNTSGSLLRMTGLGDVQGLAGRPWGLMESKSQCLNTLCATSGSLSGREIARIHVNIEVAVGKLWTNSEPARSDGAVSTKYMKPSPSQTKVFNDVKDFHRFLECPGLLMFVRIQQISSQRRNPHLRRHMRPISNPCDEPHHRNTKLRAAATSPISNCMIWSQLQNFIFVTPIVLWYSSNGGSTKITSNFPFSSLMSNVCKFVFKYIGGVAVVDISSSFSFINSRSLGYSSNLSASPTSRMKFCGLWPCLNLSLQVGLHIAYWYPGAASGLRAQSGHACLRPYGQTHTIEKPPPVHPTEIRTSISPSSAVELNTTSVLANYATEADGSKYQYDTRVNEQLQHKYMTTDHAVFHLTGLEYALQIIQDTGIDVILDEASNIFAATSFEIDCFFEEKRAKKRKRLTLEEIHPTEIRTSISPSSAVELNTTSALANHTTEAEYYTRFLSTTYAGLKKNFLPPSRQSRHCESNSDLSIWQSRLPPHLPSYVRMRTTVKHHVAGAFSCEYCPGLFTLAALNCCEICRASLLVSDLRLFSQSCLHMRGEYCSRKMAAILMTSSQTTARVYESVSRLISVLEYIMKNCTKFGAGIRKSHILYNGALWHLIASILWHVMVLQCCRIENSVESETTLHRLARQKKPFEISSVLVQPVICEFMSFESHIRILRRQHAIRETYQPHQSALNSDSGILSREEKQQAEVERRKSGRQKSGASQIRIGRQDEANYQTPSDANTPTDAEFVALFQTLPGFEQCDELDAREWFESDGNDPGYQHLNDDEIAHQVIEDNDNGRNVRESDDYEEMDAEEAAGPSHSDAYEAFQTAMNWLERQPEGRRHNSYLLKD</sequence>
<reference evidence="13" key="1">
    <citation type="submission" date="2020-11" db="EMBL/GenBank/DDBJ databases">
        <authorList>
            <person name="Tran Van P."/>
        </authorList>
    </citation>
    <scope>NUCLEOTIDE SEQUENCE</scope>
</reference>
<keyword evidence="7" id="KW-0804">Transcription</keyword>
<accession>A0A7R9HMQ6</accession>
<keyword evidence="6" id="KW-0010">Activator</keyword>
<evidence type="ECO:0000259" key="12">
    <source>
        <dbReference type="Pfam" id="PF08450"/>
    </source>
</evidence>
<dbReference type="InterPro" id="IPR021019">
    <property type="entry name" value="Mediator_Med30_met"/>
</dbReference>
<feature type="compositionally biased region" description="Basic and acidic residues" evidence="11">
    <location>
        <begin position="1306"/>
        <end position="1318"/>
    </location>
</feature>
<organism evidence="13">
    <name type="scientific">Timema monikensis</name>
    <dbReference type="NCBI Taxonomy" id="170555"/>
    <lineage>
        <taxon>Eukaryota</taxon>
        <taxon>Metazoa</taxon>
        <taxon>Ecdysozoa</taxon>
        <taxon>Arthropoda</taxon>
        <taxon>Hexapoda</taxon>
        <taxon>Insecta</taxon>
        <taxon>Pterygota</taxon>
        <taxon>Neoptera</taxon>
        <taxon>Polyneoptera</taxon>
        <taxon>Phasmatodea</taxon>
        <taxon>Timematodea</taxon>
        <taxon>Timematoidea</taxon>
        <taxon>Timematidae</taxon>
        <taxon>Timema</taxon>
    </lineage>
</organism>
<evidence type="ECO:0000256" key="3">
    <source>
        <dbReference type="ARBA" id="ARBA00010606"/>
    </source>
</evidence>
<feature type="domain" description="SMP-30/Gluconolactonase/LRE-like region" evidence="12">
    <location>
        <begin position="540"/>
        <end position="615"/>
    </location>
</feature>
<evidence type="ECO:0000256" key="8">
    <source>
        <dbReference type="ARBA" id="ARBA00023242"/>
    </source>
</evidence>
<dbReference type="Pfam" id="PF11315">
    <property type="entry name" value="Med30"/>
    <property type="match status" value="1"/>
</dbReference>
<dbReference type="Gene3D" id="2.120.10.30">
    <property type="entry name" value="TolB, C-terminal domain"/>
    <property type="match status" value="1"/>
</dbReference>
<feature type="region of interest" description="Disordered" evidence="11">
    <location>
        <begin position="1402"/>
        <end position="1425"/>
    </location>
</feature>
<dbReference type="PANTHER" id="PTHR10907">
    <property type="entry name" value="REGUCALCIN"/>
    <property type="match status" value="1"/>
</dbReference>
<name>A0A7R9HMQ6_9NEOP</name>
<dbReference type="GO" id="GO:0005509">
    <property type="term" value="F:calcium ion binding"/>
    <property type="evidence" value="ECO:0007669"/>
    <property type="project" value="TreeGrafter"/>
</dbReference>
<dbReference type="GO" id="GO:0005634">
    <property type="term" value="C:nucleus"/>
    <property type="evidence" value="ECO:0007669"/>
    <property type="project" value="UniProtKB-SubCell"/>
</dbReference>
<evidence type="ECO:0000256" key="10">
    <source>
        <dbReference type="ARBA" id="ARBA00031981"/>
    </source>
</evidence>
<evidence type="ECO:0000256" key="11">
    <source>
        <dbReference type="SAM" id="MobiDB-lite"/>
    </source>
</evidence>
<dbReference type="InterPro" id="IPR011042">
    <property type="entry name" value="6-blade_b-propeller_TolB-like"/>
</dbReference>
<feature type="compositionally biased region" description="Polar residues" evidence="11">
    <location>
        <begin position="1338"/>
        <end position="1347"/>
    </location>
</feature>
<comment type="subcellular location">
    <subcellularLocation>
        <location evidence="1">Nucleus</location>
    </subcellularLocation>
</comment>
<evidence type="ECO:0000313" key="13">
    <source>
        <dbReference type="EMBL" id="CAD7425706.1"/>
    </source>
</evidence>
<evidence type="ECO:0000256" key="7">
    <source>
        <dbReference type="ARBA" id="ARBA00023163"/>
    </source>
</evidence>
<evidence type="ECO:0000256" key="9">
    <source>
        <dbReference type="ARBA" id="ARBA00025687"/>
    </source>
</evidence>
<comment type="similarity">
    <text evidence="3">Belongs to the Mediator complex subunit 30 family.</text>
</comment>